<evidence type="ECO:0000256" key="2">
    <source>
        <dbReference type="ARBA" id="ARBA00035294"/>
    </source>
</evidence>
<dbReference type="GO" id="GO:0019843">
    <property type="term" value="F:rRNA binding"/>
    <property type="evidence" value="ECO:0007669"/>
    <property type="project" value="InterPro"/>
</dbReference>
<dbReference type="STRING" id="1802438.A2571_01180"/>
<dbReference type="Gene3D" id="3.30.70.60">
    <property type="match status" value="1"/>
</dbReference>
<dbReference type="Pfam" id="PF01250">
    <property type="entry name" value="Ribosomal_S6"/>
    <property type="match status" value="1"/>
</dbReference>
<evidence type="ECO:0000256" key="1">
    <source>
        <dbReference type="ARBA" id="ARBA00009512"/>
    </source>
</evidence>
<comment type="similarity">
    <text evidence="1">Belongs to the bacterial ribosomal protein bS6 family.</text>
</comment>
<dbReference type="InterPro" id="IPR000529">
    <property type="entry name" value="Ribosomal_bS6"/>
</dbReference>
<reference evidence="4 5" key="1">
    <citation type="journal article" date="2016" name="Nat. Commun.">
        <title>Thousands of microbial genomes shed light on interconnected biogeochemical processes in an aquifer system.</title>
        <authorList>
            <person name="Anantharaman K."/>
            <person name="Brown C.T."/>
            <person name="Hug L.A."/>
            <person name="Sharon I."/>
            <person name="Castelle C.J."/>
            <person name="Probst A.J."/>
            <person name="Thomas B.C."/>
            <person name="Singh A."/>
            <person name="Wilkins M.J."/>
            <person name="Karaoz U."/>
            <person name="Brodie E.L."/>
            <person name="Williams K.H."/>
            <person name="Hubbard S.S."/>
            <person name="Banfield J.F."/>
        </authorList>
    </citation>
    <scope>NUCLEOTIDE SEQUENCE [LARGE SCALE GENOMIC DNA]</scope>
</reference>
<dbReference type="EMBL" id="MHTJ01000002">
    <property type="protein sequence ID" value="OHA58972.1"/>
    <property type="molecule type" value="Genomic_DNA"/>
</dbReference>
<dbReference type="SUPFAM" id="SSF54995">
    <property type="entry name" value="Ribosomal protein S6"/>
    <property type="match status" value="1"/>
</dbReference>
<dbReference type="GO" id="GO:0005840">
    <property type="term" value="C:ribosome"/>
    <property type="evidence" value="ECO:0007669"/>
    <property type="project" value="InterPro"/>
</dbReference>
<organism evidence="4 5">
    <name type="scientific">Candidatus Vogelbacteria bacterium RIFOXYD1_FULL_44_32</name>
    <dbReference type="NCBI Taxonomy" id="1802438"/>
    <lineage>
        <taxon>Bacteria</taxon>
        <taxon>Candidatus Vogeliibacteriota</taxon>
    </lineage>
</organism>
<dbReference type="InterPro" id="IPR014717">
    <property type="entry name" value="Transl_elong_EF1B/ribsomal_bS6"/>
</dbReference>
<dbReference type="CDD" id="cd00473">
    <property type="entry name" value="bS6"/>
    <property type="match status" value="1"/>
</dbReference>
<evidence type="ECO:0000256" key="3">
    <source>
        <dbReference type="ARBA" id="ARBA00035520"/>
    </source>
</evidence>
<gene>
    <name evidence="4" type="ORF">A2571_01180</name>
</gene>
<comment type="caution">
    <text evidence="4">The sequence shown here is derived from an EMBL/GenBank/DDBJ whole genome shotgun (WGS) entry which is preliminary data.</text>
</comment>
<dbReference type="GO" id="GO:0003735">
    <property type="term" value="F:structural constituent of ribosome"/>
    <property type="evidence" value="ECO:0007669"/>
    <property type="project" value="InterPro"/>
</dbReference>
<dbReference type="AlphaFoldDB" id="A0A1G2QG31"/>
<proteinExistence type="inferred from homology"/>
<name>A0A1G2QG31_9BACT</name>
<dbReference type="InterPro" id="IPR035980">
    <property type="entry name" value="Ribosomal_bS6_sf"/>
</dbReference>
<dbReference type="GO" id="GO:0006412">
    <property type="term" value="P:translation"/>
    <property type="evidence" value="ECO:0007669"/>
    <property type="project" value="InterPro"/>
</dbReference>
<protein>
    <recommendedName>
        <fullName evidence="2">Small ribosomal subunit protein bS6</fullName>
    </recommendedName>
    <alternativeName>
        <fullName evidence="3">30S ribosomal protein S6</fullName>
    </alternativeName>
</protein>
<accession>A0A1G2QG31</accession>
<evidence type="ECO:0000313" key="4">
    <source>
        <dbReference type="EMBL" id="OHA58972.1"/>
    </source>
</evidence>
<dbReference type="InterPro" id="IPR020814">
    <property type="entry name" value="Ribosomal_S6_plastid/chlpt"/>
</dbReference>
<dbReference type="Proteomes" id="UP000177043">
    <property type="component" value="Unassembled WGS sequence"/>
</dbReference>
<sequence length="166" mass="18317">MTDQTMSDVNQQDSKKYELGYLFVPFVGEGEKDGAIKKEIVAVIEKNGGQVISELAPVLRHLAYSIRKMINNKYNAFTDAYFGSIKFEIVPSGIENINSALRKSDSVIRHLLVEAPKVGQVKIKPLVPLASLVPAELTTKEVEVEVAKTTTDEVAIDKEIEDLLIA</sequence>
<evidence type="ECO:0000313" key="5">
    <source>
        <dbReference type="Proteomes" id="UP000177043"/>
    </source>
</evidence>